<dbReference type="PROSITE" id="PS51509">
    <property type="entry name" value="PHOSPHAGEN_KINASE_N"/>
    <property type="match status" value="1"/>
</dbReference>
<gene>
    <name evidence="11" type="ORF">MCOR_812</name>
</gene>
<dbReference type="GO" id="GO:0046314">
    <property type="term" value="P:phosphocreatine biosynthetic process"/>
    <property type="evidence" value="ECO:0007669"/>
    <property type="project" value="InterPro"/>
</dbReference>
<dbReference type="PANTHER" id="PTHR11547:SF38">
    <property type="entry name" value="ARGININE KINASE 1-RELATED"/>
    <property type="match status" value="1"/>
</dbReference>
<sequence>MYKNYCNQLEQQKQPQQEKMSDLAELWTRLNGAKYPDECKSLLKQCLTQEMFDQLKDKKTSLNGTLADCIRSGAKNLDSGVGLYACDPEAYTTFKPLFDAVIKMYHKVDTINHPKPDFGDISKLDFGDLDPSGDMIVSTRVRVGRSHDGYSFPPCSNKEARVDMLKKTEEACSQLPGELAGKMYHLQGMSKADEQQLIDDHFLFKNDDRFLGDAGGYADWPVGRGIFHNPKKTFLVWVNEEDHLRFISMQMGGNLGEVYKRLVNGIQELEKKLTFAKKDGYGYLTFCPTNLGTTCRASVHIKIPKLSKLPEFKDFCEKLNLQPRGIHGEHTESVGGVYDISNKRRLGLTEYEAIQEMRKGVEEIIKKEKSLLKDIDCGKPAFADDIALLALSPVALQSLLDTCYIYSREWKFEFSCSETDILIIWSGRVVTKCPCKWSFAQEQIEIGISKIHLGVFTMSKMKNTEAVNTCNKGRKSLHGLFWICNFKRTRIHSQTYYCMKPLFPSALYGSELWANMTLIYKFPHVMFNITP</sequence>
<keyword evidence="12" id="KW-1185">Reference proteome</keyword>
<dbReference type="GO" id="GO:0004111">
    <property type="term" value="F:creatine kinase activity"/>
    <property type="evidence" value="ECO:0007669"/>
    <property type="project" value="InterPro"/>
</dbReference>
<dbReference type="Gene3D" id="1.10.135.10">
    <property type="entry name" value="ATP:guanido phosphotransferase, N-terminal domain"/>
    <property type="match status" value="1"/>
</dbReference>
<evidence type="ECO:0000256" key="4">
    <source>
        <dbReference type="ARBA" id="ARBA00022777"/>
    </source>
</evidence>
<feature type="domain" description="Phosphagen kinase N-terminal" evidence="9">
    <location>
        <begin position="22"/>
        <end position="107"/>
    </location>
</feature>
<accession>A0A6J7ZY96</accession>
<dbReference type="FunFam" id="3.30.590.10:FF:000006">
    <property type="entry name" value="Arginine kinase 1"/>
    <property type="match status" value="1"/>
</dbReference>
<dbReference type="InterPro" id="IPR022414">
    <property type="entry name" value="ATP-guanido_PTrfase_cat"/>
</dbReference>
<keyword evidence="3 7" id="KW-0547">Nucleotide-binding</keyword>
<protein>
    <submittedName>
        <fullName evidence="11">E2.7.3.3</fullName>
        <ecNumber evidence="11">2.7.3.3</ecNumber>
    </submittedName>
</protein>
<dbReference type="InterPro" id="IPR036802">
    <property type="entry name" value="ATP-guanido_PTrfase_N_sf"/>
</dbReference>
<evidence type="ECO:0000256" key="3">
    <source>
        <dbReference type="ARBA" id="ARBA00022741"/>
    </source>
</evidence>
<dbReference type="InterPro" id="IPR000749">
    <property type="entry name" value="ATP-guanido_PTrfase"/>
</dbReference>
<dbReference type="Pfam" id="PF00217">
    <property type="entry name" value="ATP-gua_Ptrans"/>
    <property type="match status" value="1"/>
</dbReference>
<feature type="binding site" evidence="7">
    <location>
        <begin position="138"/>
        <end position="142"/>
    </location>
    <ligand>
        <name>ATP</name>
        <dbReference type="ChEBI" id="CHEBI:30616"/>
    </ligand>
</feature>
<feature type="binding site" evidence="7">
    <location>
        <begin position="296"/>
        <end position="300"/>
    </location>
    <ligand>
        <name>ATP</name>
        <dbReference type="ChEBI" id="CHEBI:30616"/>
    </ligand>
</feature>
<evidence type="ECO:0000256" key="2">
    <source>
        <dbReference type="ARBA" id="ARBA00022679"/>
    </source>
</evidence>
<dbReference type="GO" id="GO:0004054">
    <property type="term" value="F:arginine kinase activity"/>
    <property type="evidence" value="ECO:0007669"/>
    <property type="project" value="UniProtKB-EC"/>
</dbReference>
<dbReference type="EC" id="2.7.3.3" evidence="11"/>
<feature type="binding site" evidence="7">
    <location>
        <position position="201"/>
    </location>
    <ligand>
        <name>ATP</name>
        <dbReference type="ChEBI" id="CHEBI:30616"/>
    </ligand>
</feature>
<keyword evidence="5 7" id="KW-0067">ATP-binding</keyword>
<evidence type="ECO:0000313" key="11">
    <source>
        <dbReference type="EMBL" id="CAC5356853.1"/>
    </source>
</evidence>
<proteinExistence type="inferred from homology"/>
<dbReference type="Pfam" id="PF02807">
    <property type="entry name" value="ATP-gua_PtransN"/>
    <property type="match status" value="1"/>
</dbReference>
<comment type="similarity">
    <text evidence="1 6 8">Belongs to the ATP:guanido phosphotransferase family.</text>
</comment>
<evidence type="ECO:0000259" key="10">
    <source>
        <dbReference type="PROSITE" id="PS51510"/>
    </source>
</evidence>
<name>A0A6J7ZY96_MYTCO</name>
<dbReference type="InterPro" id="IPR022415">
    <property type="entry name" value="ATP-guanido_PTrfase_AS"/>
</dbReference>
<feature type="binding site" evidence="7">
    <location>
        <position position="245"/>
    </location>
    <ligand>
        <name>ATP</name>
        <dbReference type="ChEBI" id="CHEBI:30616"/>
    </ligand>
</feature>
<keyword evidence="2 7" id="KW-0808">Transferase</keyword>
<dbReference type="InterPro" id="IPR014746">
    <property type="entry name" value="Gln_synth/guanido_kin_cat_dom"/>
</dbReference>
<dbReference type="SUPFAM" id="SSF48034">
    <property type="entry name" value="Guanido kinase N-terminal domain"/>
    <property type="match status" value="1"/>
</dbReference>
<dbReference type="GO" id="GO:0005615">
    <property type="term" value="C:extracellular space"/>
    <property type="evidence" value="ECO:0007669"/>
    <property type="project" value="TreeGrafter"/>
</dbReference>
<dbReference type="PROSITE" id="PS51510">
    <property type="entry name" value="PHOSPHAGEN_KINASE_C"/>
    <property type="match status" value="1"/>
</dbReference>
<feature type="binding site" evidence="7">
    <location>
        <begin position="324"/>
        <end position="329"/>
    </location>
    <ligand>
        <name>ATP</name>
        <dbReference type="ChEBI" id="CHEBI:30616"/>
    </ligand>
</feature>
<feature type="domain" description="Phosphagen kinase C-terminal" evidence="10">
    <location>
        <begin position="135"/>
        <end position="371"/>
    </location>
</feature>
<dbReference type="OrthoDB" id="430219at2759"/>
<evidence type="ECO:0000256" key="7">
    <source>
        <dbReference type="PROSITE-ProRule" id="PRU00843"/>
    </source>
</evidence>
<dbReference type="PROSITE" id="PS00112">
    <property type="entry name" value="PHOSPHAGEN_KINASE"/>
    <property type="match status" value="1"/>
</dbReference>
<keyword evidence="4 7" id="KW-0418">Kinase</keyword>
<dbReference type="EMBL" id="CACVKT020000192">
    <property type="protein sequence ID" value="CAC5356853.1"/>
    <property type="molecule type" value="Genomic_DNA"/>
</dbReference>
<dbReference type="CDD" id="cd07932">
    <property type="entry name" value="arginine_kinase_like"/>
    <property type="match status" value="1"/>
</dbReference>
<evidence type="ECO:0000256" key="5">
    <source>
        <dbReference type="ARBA" id="ARBA00022840"/>
    </source>
</evidence>
<organism evidence="11 12">
    <name type="scientific">Mytilus coruscus</name>
    <name type="common">Sea mussel</name>
    <dbReference type="NCBI Taxonomy" id="42192"/>
    <lineage>
        <taxon>Eukaryota</taxon>
        <taxon>Metazoa</taxon>
        <taxon>Spiralia</taxon>
        <taxon>Lophotrochozoa</taxon>
        <taxon>Mollusca</taxon>
        <taxon>Bivalvia</taxon>
        <taxon>Autobranchia</taxon>
        <taxon>Pteriomorphia</taxon>
        <taxon>Mytilida</taxon>
        <taxon>Mytiloidea</taxon>
        <taxon>Mytilidae</taxon>
        <taxon>Mytilinae</taxon>
        <taxon>Mytilus</taxon>
    </lineage>
</organism>
<dbReference type="AlphaFoldDB" id="A0A6J7ZY96"/>
<dbReference type="Gene3D" id="3.30.590.10">
    <property type="entry name" value="Glutamine synthetase/guanido kinase, catalytic domain"/>
    <property type="match status" value="1"/>
</dbReference>
<evidence type="ECO:0000259" key="9">
    <source>
        <dbReference type="PROSITE" id="PS51509"/>
    </source>
</evidence>
<dbReference type="InterPro" id="IPR022413">
    <property type="entry name" value="ATP-guanido_PTrfase_N"/>
</dbReference>
<dbReference type="FunFam" id="1.10.135.10:FF:000003">
    <property type="entry name" value="Three-domain arginine kinase"/>
    <property type="match status" value="1"/>
</dbReference>
<dbReference type="SUPFAM" id="SSF55931">
    <property type="entry name" value="Glutamine synthetase/guanido kinase"/>
    <property type="match status" value="1"/>
</dbReference>
<dbReference type="PANTHER" id="PTHR11547">
    <property type="entry name" value="ARGININE OR CREATINE KINASE"/>
    <property type="match status" value="1"/>
</dbReference>
<evidence type="ECO:0000256" key="8">
    <source>
        <dbReference type="RuleBase" id="RU000505"/>
    </source>
</evidence>
<reference evidence="11 12" key="1">
    <citation type="submission" date="2020-06" db="EMBL/GenBank/DDBJ databases">
        <authorList>
            <person name="Li R."/>
            <person name="Bekaert M."/>
        </authorList>
    </citation>
    <scope>NUCLEOTIDE SEQUENCE [LARGE SCALE GENOMIC DNA]</scope>
    <source>
        <strain evidence="12">wild</strain>
    </source>
</reference>
<evidence type="ECO:0000256" key="1">
    <source>
        <dbReference type="ARBA" id="ARBA00006798"/>
    </source>
</evidence>
<evidence type="ECO:0000313" key="12">
    <source>
        <dbReference type="Proteomes" id="UP000507470"/>
    </source>
</evidence>
<evidence type="ECO:0000256" key="6">
    <source>
        <dbReference type="PROSITE-ProRule" id="PRU00842"/>
    </source>
</evidence>
<dbReference type="GO" id="GO:0005524">
    <property type="term" value="F:ATP binding"/>
    <property type="evidence" value="ECO:0007669"/>
    <property type="project" value="UniProtKB-UniRule"/>
</dbReference>
<dbReference type="Proteomes" id="UP000507470">
    <property type="component" value="Unassembled WGS sequence"/>
</dbReference>